<keyword evidence="1" id="KW-0560">Oxidoreductase</keyword>
<dbReference type="GO" id="GO:0016616">
    <property type="term" value="F:oxidoreductase activity, acting on the CH-OH group of donors, NAD or NADP as acceptor"/>
    <property type="evidence" value="ECO:0007669"/>
    <property type="project" value="UniProtKB-ARBA"/>
</dbReference>
<feature type="compositionally biased region" description="Polar residues" evidence="2">
    <location>
        <begin position="364"/>
        <end position="374"/>
    </location>
</feature>
<dbReference type="PROSITE" id="PS00062">
    <property type="entry name" value="ALDOKETO_REDUCTASE_2"/>
    <property type="match status" value="1"/>
</dbReference>
<dbReference type="InterPro" id="IPR023210">
    <property type="entry name" value="NADP_OxRdtase_dom"/>
</dbReference>
<dbReference type="SUPFAM" id="SSF51430">
    <property type="entry name" value="NAD(P)-linked oxidoreductase"/>
    <property type="match status" value="1"/>
</dbReference>
<dbReference type="Gene3D" id="3.20.20.100">
    <property type="entry name" value="NADP-dependent oxidoreductase domain"/>
    <property type="match status" value="1"/>
</dbReference>
<dbReference type="PRINTS" id="PR00069">
    <property type="entry name" value="ALDKETRDTASE"/>
</dbReference>
<dbReference type="EMBL" id="CAJNDS010002335">
    <property type="protein sequence ID" value="CAE7438296.1"/>
    <property type="molecule type" value="Genomic_DNA"/>
</dbReference>
<organism evidence="4 5">
    <name type="scientific">Symbiodinium natans</name>
    <dbReference type="NCBI Taxonomy" id="878477"/>
    <lineage>
        <taxon>Eukaryota</taxon>
        <taxon>Sar</taxon>
        <taxon>Alveolata</taxon>
        <taxon>Dinophyceae</taxon>
        <taxon>Suessiales</taxon>
        <taxon>Symbiodiniaceae</taxon>
        <taxon>Symbiodinium</taxon>
    </lineage>
</organism>
<dbReference type="Pfam" id="PF00248">
    <property type="entry name" value="Aldo_ket_red"/>
    <property type="match status" value="1"/>
</dbReference>
<evidence type="ECO:0000256" key="1">
    <source>
        <dbReference type="ARBA" id="ARBA00023002"/>
    </source>
</evidence>
<dbReference type="FunFam" id="3.20.20.100:FF:000002">
    <property type="entry name" value="2,5-diketo-D-gluconic acid reductase A"/>
    <property type="match status" value="1"/>
</dbReference>
<evidence type="ECO:0000313" key="5">
    <source>
        <dbReference type="Proteomes" id="UP000604046"/>
    </source>
</evidence>
<keyword evidence="5" id="KW-1185">Reference proteome</keyword>
<evidence type="ECO:0000313" key="4">
    <source>
        <dbReference type="EMBL" id="CAE7438296.1"/>
    </source>
</evidence>
<dbReference type="InterPro" id="IPR018170">
    <property type="entry name" value="Aldo/ket_reductase_CS"/>
</dbReference>
<dbReference type="Proteomes" id="UP000604046">
    <property type="component" value="Unassembled WGS sequence"/>
</dbReference>
<feature type="compositionally biased region" description="Basic and acidic residues" evidence="2">
    <location>
        <begin position="34"/>
        <end position="45"/>
    </location>
</feature>
<protein>
    <recommendedName>
        <fullName evidence="3">NADP-dependent oxidoreductase domain-containing protein</fullName>
    </recommendedName>
</protein>
<feature type="region of interest" description="Disordered" evidence="2">
    <location>
        <begin position="350"/>
        <end position="374"/>
    </location>
</feature>
<dbReference type="CDD" id="cd19071">
    <property type="entry name" value="AKR_AKR1-5-like"/>
    <property type="match status" value="1"/>
</dbReference>
<dbReference type="PANTHER" id="PTHR43827">
    <property type="entry name" value="2,5-DIKETO-D-GLUCONIC ACID REDUCTASE"/>
    <property type="match status" value="1"/>
</dbReference>
<dbReference type="PANTHER" id="PTHR43827:SF13">
    <property type="entry name" value="ALDO_KETO REDUCTASE FAMILY PROTEIN"/>
    <property type="match status" value="1"/>
</dbReference>
<gene>
    <name evidence="4" type="ORF">SNAT2548_LOCUS23825</name>
</gene>
<evidence type="ECO:0000256" key="2">
    <source>
        <dbReference type="SAM" id="MobiDB-lite"/>
    </source>
</evidence>
<dbReference type="InterPro" id="IPR036812">
    <property type="entry name" value="NAD(P)_OxRdtase_dom_sf"/>
</dbReference>
<reference evidence="4" key="1">
    <citation type="submission" date="2021-02" db="EMBL/GenBank/DDBJ databases">
        <authorList>
            <person name="Dougan E. K."/>
            <person name="Rhodes N."/>
            <person name="Thang M."/>
            <person name="Chan C."/>
        </authorList>
    </citation>
    <scope>NUCLEOTIDE SEQUENCE</scope>
</reference>
<evidence type="ECO:0000259" key="3">
    <source>
        <dbReference type="Pfam" id="PF00248"/>
    </source>
</evidence>
<name>A0A812RHA7_9DINO</name>
<comment type="caution">
    <text evidence="4">The sequence shown here is derived from an EMBL/GenBank/DDBJ whole genome shotgun (WGS) entry which is preliminary data.</text>
</comment>
<accession>A0A812RHA7</accession>
<dbReference type="OrthoDB" id="434605at2759"/>
<dbReference type="AlphaFoldDB" id="A0A812RHA7"/>
<dbReference type="InterPro" id="IPR020471">
    <property type="entry name" value="AKR"/>
</dbReference>
<feature type="domain" description="NADP-dependent oxidoreductase" evidence="3">
    <location>
        <begin position="80"/>
        <end position="320"/>
    </location>
</feature>
<sequence length="374" mass="41541">MAAVADDSPPSRGRWGRARREACAQGYGGRRSRWGSDAKAEKTSAQEEEDFRPLVLEGGPRPGVGCFLRLRRGLRMPQLGLGSGGLEGREGREAIAAALRAGYRLIDTALYYRTEKEIAAGIRLAGLSRSEVFISTKVLQKAHASNAQVRESLKESLKNLGSNYVDLYLIHNPRAGRIKEVWALLLQLRDEGLARAVGVSNFGIAQLEGLREAGLELPEVNQIEVHCWRQLPEVTAYHERHGIATMTMAPLARGRMFGHSDLAKMAEELGRSEAELAIRWSLQKGFVPIPKSINSRRILQNMADGFDLNQRQMDRIAQLDSGYMSCTMASPCHELAWELVADSIPHPDAWGGNRKGKGRGKHTGSWTDDYQTWW</sequence>
<proteinExistence type="predicted"/>
<feature type="region of interest" description="Disordered" evidence="2">
    <location>
        <begin position="1"/>
        <end position="49"/>
    </location>
</feature>